<evidence type="ECO:0000313" key="5">
    <source>
        <dbReference type="Proteomes" id="UP001590950"/>
    </source>
</evidence>
<dbReference type="PANTHER" id="PTHR43514:SF4">
    <property type="entry name" value="ABC TRANSPORTER I FAMILY MEMBER 10"/>
    <property type="match status" value="1"/>
</dbReference>
<keyword evidence="2" id="KW-0067">ATP-binding</keyword>
<comment type="caution">
    <text evidence="4">The sequence shown here is derived from an EMBL/GenBank/DDBJ whole genome shotgun (WGS) entry which is preliminary data.</text>
</comment>
<dbReference type="Proteomes" id="UP001590950">
    <property type="component" value="Unassembled WGS sequence"/>
</dbReference>
<dbReference type="InterPro" id="IPR003439">
    <property type="entry name" value="ABC_transporter-like_ATP-bd"/>
</dbReference>
<sequence>MFPGLKFSFPAQFTFPENWAVIGPSNAGKTTFFEILRGHHLSIPPTARSFPHLSSEAANLRYRSPARAIKYLGFDDERGGAGKLGTRGAYLSARYESHREDTDFTVLDYLKGDTDLNPMEEQKGKRIDDESLGNVIKELGLEALLNMPTRNLSNGQTRRVRIARTLLENPMVLLLDEPFMGLDPPTIKTLDPFLYSLAKISSPRLILALRPQDPLPDWITHLIQLGPKLHVAAQGLREDNLAPRHGRKAEAHLSIPRDKYPLVSNSTPRLSSKKGEALVEMHDVCVKYGDKPALGGWREEVDGEAWNGLRWTVRRGERWGLFGPNGSGKTTLLSLICSDHPQSYSLPIKVFGRSRLPQPGEPGISIFDIQAKIGQSSPETHAFFPRNLTIRRTIESAWADTFLSTPLLTYERDEAVDAYLRWFEAELNPSFEASLTPSGRRKYAREYTPLRNTDWADDIRFGDAPFSAQRVVLLLRAIIKRPDLVILDEAFSGMDEYVRDKCMLFLTWGENRCFDSRRQILVNRLQPGSQRKKLFGGLSDKQALICVSHVKEEVPGLVQDWISLPEASSGKPARFGRFERPLEESPRAWDEIWGL</sequence>
<feature type="domain" description="ABC transporter" evidence="3">
    <location>
        <begin position="13"/>
        <end position="252"/>
    </location>
</feature>
<dbReference type="EMBL" id="JBEFKJ010000009">
    <property type="protein sequence ID" value="KAL2044324.1"/>
    <property type="molecule type" value="Genomic_DNA"/>
</dbReference>
<dbReference type="PANTHER" id="PTHR43514">
    <property type="entry name" value="ABC TRANSPORTER I FAMILY MEMBER 10"/>
    <property type="match status" value="1"/>
</dbReference>
<proteinExistence type="predicted"/>
<accession>A0ABR4AER6</accession>
<gene>
    <name evidence="4" type="ORF">N7G274_003029</name>
</gene>
<dbReference type="Pfam" id="PF00005">
    <property type="entry name" value="ABC_tran"/>
    <property type="match status" value="2"/>
</dbReference>
<keyword evidence="5" id="KW-1185">Reference proteome</keyword>
<dbReference type="Gene3D" id="3.40.50.300">
    <property type="entry name" value="P-loop containing nucleotide triphosphate hydrolases"/>
    <property type="match status" value="2"/>
</dbReference>
<evidence type="ECO:0000256" key="1">
    <source>
        <dbReference type="ARBA" id="ARBA00022741"/>
    </source>
</evidence>
<dbReference type="InterPro" id="IPR003593">
    <property type="entry name" value="AAA+_ATPase"/>
</dbReference>
<dbReference type="SUPFAM" id="SSF52540">
    <property type="entry name" value="P-loop containing nucleoside triphosphate hydrolases"/>
    <property type="match status" value="2"/>
</dbReference>
<dbReference type="PROSITE" id="PS50893">
    <property type="entry name" value="ABC_TRANSPORTER_2"/>
    <property type="match status" value="2"/>
</dbReference>
<protein>
    <recommendedName>
        <fullName evidence="3">ABC transporter domain-containing protein</fullName>
    </recommendedName>
</protein>
<feature type="domain" description="ABC transporter" evidence="3">
    <location>
        <begin position="279"/>
        <end position="580"/>
    </location>
</feature>
<evidence type="ECO:0000259" key="3">
    <source>
        <dbReference type="PROSITE" id="PS50893"/>
    </source>
</evidence>
<dbReference type="InterPro" id="IPR027417">
    <property type="entry name" value="P-loop_NTPase"/>
</dbReference>
<evidence type="ECO:0000256" key="2">
    <source>
        <dbReference type="ARBA" id="ARBA00022840"/>
    </source>
</evidence>
<keyword evidence="1" id="KW-0547">Nucleotide-binding</keyword>
<evidence type="ECO:0000313" key="4">
    <source>
        <dbReference type="EMBL" id="KAL2044324.1"/>
    </source>
</evidence>
<dbReference type="SMART" id="SM00382">
    <property type="entry name" value="AAA"/>
    <property type="match status" value="2"/>
</dbReference>
<name>A0ABR4AER6_9LECA</name>
<organism evidence="4 5">
    <name type="scientific">Stereocaulon virgatum</name>
    <dbReference type="NCBI Taxonomy" id="373712"/>
    <lineage>
        <taxon>Eukaryota</taxon>
        <taxon>Fungi</taxon>
        <taxon>Dikarya</taxon>
        <taxon>Ascomycota</taxon>
        <taxon>Pezizomycotina</taxon>
        <taxon>Lecanoromycetes</taxon>
        <taxon>OSLEUM clade</taxon>
        <taxon>Lecanoromycetidae</taxon>
        <taxon>Lecanorales</taxon>
        <taxon>Lecanorineae</taxon>
        <taxon>Stereocaulaceae</taxon>
        <taxon>Stereocaulon</taxon>
    </lineage>
</organism>
<dbReference type="InterPro" id="IPR050334">
    <property type="entry name" value="Molybdenum_import_ModC"/>
</dbReference>
<reference evidence="4 5" key="1">
    <citation type="submission" date="2024-09" db="EMBL/GenBank/DDBJ databases">
        <title>Rethinking Asexuality: The Enigmatic Case of Functional Sexual Genes in Lepraria (Stereocaulaceae).</title>
        <authorList>
            <person name="Doellman M."/>
            <person name="Sun Y."/>
            <person name="Barcenas-Pena A."/>
            <person name="Lumbsch H.T."/>
            <person name="Grewe F."/>
        </authorList>
    </citation>
    <scope>NUCLEOTIDE SEQUENCE [LARGE SCALE GENOMIC DNA]</scope>
    <source>
        <strain evidence="4 5">Mercado 3170</strain>
    </source>
</reference>